<dbReference type="PRINTS" id="PR00759">
    <property type="entry name" value="BASICPTASE"/>
</dbReference>
<dbReference type="PROSITE" id="PS51390">
    <property type="entry name" value="WAP"/>
    <property type="match status" value="1"/>
</dbReference>
<dbReference type="InterPro" id="IPR036880">
    <property type="entry name" value="Kunitz_BPTI_sf"/>
</dbReference>
<dbReference type="InterPro" id="IPR036645">
    <property type="entry name" value="Elafin-like_sf"/>
</dbReference>
<dbReference type="GO" id="GO:0004867">
    <property type="term" value="F:serine-type endopeptidase inhibitor activity"/>
    <property type="evidence" value="ECO:0007669"/>
    <property type="project" value="InterPro"/>
</dbReference>
<dbReference type="PROSITE" id="PS00280">
    <property type="entry name" value="BPTI_KUNITZ_1"/>
    <property type="match status" value="1"/>
</dbReference>
<dbReference type="Gene3D" id="3.40.30.10">
    <property type="entry name" value="Glutaredoxin"/>
    <property type="match status" value="1"/>
</dbReference>
<gene>
    <name evidence="1" type="ORF">CGI_10005097</name>
</gene>
<dbReference type="Pfam" id="PF00095">
    <property type="entry name" value="WAP"/>
    <property type="match status" value="1"/>
</dbReference>
<dbReference type="PANTHER" id="PTHR33875:SF2">
    <property type="entry name" value="ACR183CP"/>
    <property type="match status" value="1"/>
</dbReference>
<dbReference type="EMBL" id="JH817668">
    <property type="protein sequence ID" value="EKC20909.1"/>
    <property type="molecule type" value="Genomic_DNA"/>
</dbReference>
<proteinExistence type="predicted"/>
<dbReference type="InterPro" id="IPR008197">
    <property type="entry name" value="WAP_dom"/>
</dbReference>
<dbReference type="InterPro" id="IPR020901">
    <property type="entry name" value="Prtase_inh_Kunz-CS"/>
</dbReference>
<dbReference type="Gene3D" id="4.10.410.10">
    <property type="entry name" value="Pancreatic trypsin inhibitor Kunitz domain"/>
    <property type="match status" value="1"/>
</dbReference>
<reference evidence="1" key="1">
    <citation type="journal article" date="2012" name="Nature">
        <title>The oyster genome reveals stress adaptation and complexity of shell formation.</title>
        <authorList>
            <person name="Zhang G."/>
            <person name="Fang X."/>
            <person name="Guo X."/>
            <person name="Li L."/>
            <person name="Luo R."/>
            <person name="Xu F."/>
            <person name="Yang P."/>
            <person name="Zhang L."/>
            <person name="Wang X."/>
            <person name="Qi H."/>
            <person name="Xiong Z."/>
            <person name="Que H."/>
            <person name="Xie Y."/>
            <person name="Holland P.W."/>
            <person name="Paps J."/>
            <person name="Zhu Y."/>
            <person name="Wu F."/>
            <person name="Chen Y."/>
            <person name="Wang J."/>
            <person name="Peng C."/>
            <person name="Meng J."/>
            <person name="Yang L."/>
            <person name="Liu J."/>
            <person name="Wen B."/>
            <person name="Zhang N."/>
            <person name="Huang Z."/>
            <person name="Zhu Q."/>
            <person name="Feng Y."/>
            <person name="Mount A."/>
            <person name="Hedgecock D."/>
            <person name="Xu Z."/>
            <person name="Liu Y."/>
            <person name="Domazet-Loso T."/>
            <person name="Du Y."/>
            <person name="Sun X."/>
            <person name="Zhang S."/>
            <person name="Liu B."/>
            <person name="Cheng P."/>
            <person name="Jiang X."/>
            <person name="Li J."/>
            <person name="Fan D."/>
            <person name="Wang W."/>
            <person name="Fu W."/>
            <person name="Wang T."/>
            <person name="Wang B."/>
            <person name="Zhang J."/>
            <person name="Peng Z."/>
            <person name="Li Y."/>
            <person name="Li N."/>
            <person name="Wang J."/>
            <person name="Chen M."/>
            <person name="He Y."/>
            <person name="Tan F."/>
            <person name="Song X."/>
            <person name="Zheng Q."/>
            <person name="Huang R."/>
            <person name="Yang H."/>
            <person name="Du X."/>
            <person name="Chen L."/>
            <person name="Yang M."/>
            <person name="Gaffney P.M."/>
            <person name="Wang S."/>
            <person name="Luo L."/>
            <person name="She Z."/>
            <person name="Ming Y."/>
            <person name="Huang W."/>
            <person name="Zhang S."/>
            <person name="Huang B."/>
            <person name="Zhang Y."/>
            <person name="Qu T."/>
            <person name="Ni P."/>
            <person name="Miao G."/>
            <person name="Wang J."/>
            <person name="Wang Q."/>
            <person name="Steinberg C.E."/>
            <person name="Wang H."/>
            <person name="Li N."/>
            <person name="Qian L."/>
            <person name="Zhang G."/>
            <person name="Li Y."/>
            <person name="Yang H."/>
            <person name="Liu X."/>
            <person name="Wang J."/>
            <person name="Yin Y."/>
            <person name="Wang J."/>
        </authorList>
    </citation>
    <scope>NUCLEOTIDE SEQUENCE [LARGE SCALE GENOMIC DNA]</scope>
    <source>
        <strain evidence="1">05x7-T-G4-1.051#20</strain>
    </source>
</reference>
<dbReference type="SUPFAM" id="SSF57362">
    <property type="entry name" value="BPTI-like"/>
    <property type="match status" value="1"/>
</dbReference>
<name>K1PPX8_MAGGI</name>
<dbReference type="HOGENOM" id="CLU_683812_0_0_1"/>
<protein>
    <submittedName>
        <fullName evidence="1">Eppin</fullName>
    </submittedName>
</protein>
<dbReference type="InParanoid" id="K1PPX8"/>
<dbReference type="SMART" id="SM00131">
    <property type="entry name" value="KU"/>
    <property type="match status" value="1"/>
</dbReference>
<accession>K1PPX8</accession>
<dbReference type="AlphaFoldDB" id="K1PPX8"/>
<evidence type="ECO:0000313" key="1">
    <source>
        <dbReference type="EMBL" id="EKC20909.1"/>
    </source>
</evidence>
<dbReference type="InterPro" id="IPR036249">
    <property type="entry name" value="Thioredoxin-like_sf"/>
</dbReference>
<sequence length="403" mass="44493">MALHQFILFASLFSIVTSQVPIPKRKLGYIFGEVKGITPVNVDAFLGPVCPDSKEVFPTLLQLANHYGPDVLTLRMHMFPLPYHRNSFLVAMGAQVVNRMISSAQGVYNWTGSVYDKIDTLSNTATKSMSEIQIISMLGDIAAGLGIQKSVFVQKMADPLVDEDARVEWKYTCTRGISGTPMFTINDVIVAADASWSLEDWRKVIDPLLSNNTSYQSFHSTGCKIGTTKCEYLPGKIECCTKGEACIPNIYSSAKYETLATPFCPDIFPSKSGACPQLPVWTPCDCRLGNIWCKKDIDCPARQKCCSYGCGCRSMCIIPDKIPKQIECKKPPRSFKIDPPHLISPCQLPKLPGPCIAALPRWWYSATSGRCEVFRYGGCCGNANNFLSQEDCEMQCVGGHLLT</sequence>
<dbReference type="InterPro" id="IPR002223">
    <property type="entry name" value="Kunitz_BPTI"/>
</dbReference>
<dbReference type="SUPFAM" id="SSF52833">
    <property type="entry name" value="Thioredoxin-like"/>
    <property type="match status" value="1"/>
</dbReference>
<dbReference type="PANTHER" id="PTHR33875">
    <property type="entry name" value="OS09G0542200 PROTEIN"/>
    <property type="match status" value="1"/>
</dbReference>
<dbReference type="PROSITE" id="PS50279">
    <property type="entry name" value="BPTI_KUNITZ_2"/>
    <property type="match status" value="1"/>
</dbReference>
<dbReference type="MEROPS" id="I02.955"/>
<dbReference type="Gene3D" id="4.10.75.10">
    <property type="entry name" value="Elafin-like"/>
    <property type="match status" value="1"/>
</dbReference>
<organism evidence="1">
    <name type="scientific">Magallana gigas</name>
    <name type="common">Pacific oyster</name>
    <name type="synonym">Crassostrea gigas</name>
    <dbReference type="NCBI Taxonomy" id="29159"/>
    <lineage>
        <taxon>Eukaryota</taxon>
        <taxon>Metazoa</taxon>
        <taxon>Spiralia</taxon>
        <taxon>Lophotrochozoa</taxon>
        <taxon>Mollusca</taxon>
        <taxon>Bivalvia</taxon>
        <taxon>Autobranchia</taxon>
        <taxon>Pteriomorphia</taxon>
        <taxon>Ostreida</taxon>
        <taxon>Ostreoidea</taxon>
        <taxon>Ostreidae</taxon>
        <taxon>Magallana</taxon>
    </lineage>
</organism>
<dbReference type="GO" id="GO:0005576">
    <property type="term" value="C:extracellular region"/>
    <property type="evidence" value="ECO:0007669"/>
    <property type="project" value="InterPro"/>
</dbReference>
<dbReference type="Pfam" id="PF00014">
    <property type="entry name" value="Kunitz_BPTI"/>
    <property type="match status" value="1"/>
</dbReference>